<comment type="caution">
    <text evidence="14">The sequence shown here is derived from an EMBL/GenBank/DDBJ whole genome shotgun (WGS) entry which is preliminary data.</text>
</comment>
<keyword evidence="9 13" id="KW-0238">DNA-binding</keyword>
<feature type="active site" evidence="13">
    <location>
        <position position="67"/>
    </location>
</feature>
<keyword evidence="6 13" id="KW-0227">DNA damage</keyword>
<evidence type="ECO:0000256" key="13">
    <source>
        <dbReference type="HAMAP-Rule" id="MF_00034"/>
    </source>
</evidence>
<dbReference type="GO" id="GO:0008821">
    <property type="term" value="F:crossover junction DNA endonuclease activity"/>
    <property type="evidence" value="ECO:0007669"/>
    <property type="project" value="UniProtKB-UniRule"/>
</dbReference>
<dbReference type="HAMAP" id="MF_00034">
    <property type="entry name" value="RuvC"/>
    <property type="match status" value="1"/>
</dbReference>
<sequence length="160" mass="17296">MKVLGIDPGSHRMGYAVLEKESSRIHVRTYGTIEVPPGTKSPINLIAIRRQLEAILDEFHPDLACVEDLFFAKNRTTAAKVYESRGVVLLTLGEHNIPFVEPTASQIKKGTTGSGVADKKEIKTALKLLLGLAELTGHDDSWDAMASAYVGFAMSSSVGL</sequence>
<feature type="binding site" evidence="13">
    <location>
        <position position="140"/>
    </location>
    <ligand>
        <name>Mg(2+)</name>
        <dbReference type="ChEBI" id="CHEBI:18420"/>
        <label>1</label>
    </ligand>
</feature>
<evidence type="ECO:0000313" key="15">
    <source>
        <dbReference type="Proteomes" id="UP000297855"/>
    </source>
</evidence>
<dbReference type="EMBL" id="RQEV01000003">
    <property type="protein sequence ID" value="TGK20726.1"/>
    <property type="molecule type" value="Genomic_DNA"/>
</dbReference>
<evidence type="ECO:0000313" key="14">
    <source>
        <dbReference type="EMBL" id="TGK20726.1"/>
    </source>
</evidence>
<name>A0A4R9GRC6_9LEPT</name>
<dbReference type="OrthoDB" id="9805499at2"/>
<dbReference type="InterPro" id="IPR036397">
    <property type="entry name" value="RNaseH_sf"/>
</dbReference>
<evidence type="ECO:0000256" key="6">
    <source>
        <dbReference type="ARBA" id="ARBA00022763"/>
    </source>
</evidence>
<dbReference type="GO" id="GO:0003677">
    <property type="term" value="F:DNA binding"/>
    <property type="evidence" value="ECO:0007669"/>
    <property type="project" value="UniProtKB-KW"/>
</dbReference>
<evidence type="ECO:0000256" key="1">
    <source>
        <dbReference type="ARBA" id="ARBA00009518"/>
    </source>
</evidence>
<dbReference type="GO" id="GO:0006281">
    <property type="term" value="P:DNA repair"/>
    <property type="evidence" value="ECO:0007669"/>
    <property type="project" value="UniProtKB-UniRule"/>
</dbReference>
<dbReference type="SUPFAM" id="SSF53098">
    <property type="entry name" value="Ribonuclease H-like"/>
    <property type="match status" value="1"/>
</dbReference>
<keyword evidence="7 13" id="KW-0378">Hydrolase</keyword>
<feature type="binding site" evidence="13">
    <location>
        <position position="7"/>
    </location>
    <ligand>
        <name>Mg(2+)</name>
        <dbReference type="ChEBI" id="CHEBI:18420"/>
        <label>1</label>
    </ligand>
</feature>
<comment type="subcellular location">
    <subcellularLocation>
        <location evidence="13">Cytoplasm</location>
    </subcellularLocation>
</comment>
<dbReference type="FunFam" id="3.30.420.10:FF:000002">
    <property type="entry name" value="Crossover junction endodeoxyribonuclease RuvC"/>
    <property type="match status" value="1"/>
</dbReference>
<keyword evidence="8 13" id="KW-0460">Magnesium</keyword>
<evidence type="ECO:0000256" key="4">
    <source>
        <dbReference type="ARBA" id="ARBA00022723"/>
    </source>
</evidence>
<evidence type="ECO:0000256" key="8">
    <source>
        <dbReference type="ARBA" id="ARBA00022842"/>
    </source>
</evidence>
<keyword evidence="4 13" id="KW-0479">Metal-binding</keyword>
<evidence type="ECO:0000256" key="11">
    <source>
        <dbReference type="ARBA" id="ARBA00023204"/>
    </source>
</evidence>
<keyword evidence="5 13" id="KW-0255">Endonuclease</keyword>
<organism evidence="14 15">
    <name type="scientific">Leptospira fluminis</name>
    <dbReference type="NCBI Taxonomy" id="2484979"/>
    <lineage>
        <taxon>Bacteria</taxon>
        <taxon>Pseudomonadati</taxon>
        <taxon>Spirochaetota</taxon>
        <taxon>Spirochaetia</taxon>
        <taxon>Leptospirales</taxon>
        <taxon>Leptospiraceae</taxon>
        <taxon>Leptospira</taxon>
    </lineage>
</organism>
<proteinExistence type="inferred from homology"/>
<comment type="similarity">
    <text evidence="1 13">Belongs to the RuvC family.</text>
</comment>
<comment type="subunit">
    <text evidence="13">Homodimer which binds Holliday junction (HJ) DNA. The HJ becomes 2-fold symmetrical on binding to RuvC with unstacked arms; it has a different conformation from HJ DNA in complex with RuvA. In the full resolvosome a probable DNA-RuvA(4)-RuvB(12)-RuvC(2) complex forms which resolves the HJ.</text>
</comment>
<feature type="active site" evidence="13">
    <location>
        <position position="140"/>
    </location>
</feature>
<keyword evidence="11 13" id="KW-0234">DNA repair</keyword>
<evidence type="ECO:0000256" key="10">
    <source>
        <dbReference type="ARBA" id="ARBA00023172"/>
    </source>
</evidence>
<dbReference type="PANTHER" id="PTHR30194">
    <property type="entry name" value="CROSSOVER JUNCTION ENDODEOXYRIBONUCLEASE RUVC"/>
    <property type="match status" value="1"/>
</dbReference>
<feature type="binding site" evidence="13">
    <location>
        <position position="67"/>
    </location>
    <ligand>
        <name>Mg(2+)</name>
        <dbReference type="ChEBI" id="CHEBI:18420"/>
        <label>2</label>
    </ligand>
</feature>
<dbReference type="EC" id="3.1.21.10" evidence="13"/>
<dbReference type="InterPro" id="IPR002176">
    <property type="entry name" value="X-over_junc_endoDNase_RuvC"/>
</dbReference>
<dbReference type="GO" id="GO:0005737">
    <property type="term" value="C:cytoplasm"/>
    <property type="evidence" value="ECO:0007669"/>
    <property type="project" value="UniProtKB-SubCell"/>
</dbReference>
<feature type="active site" evidence="13">
    <location>
        <position position="7"/>
    </location>
</feature>
<gene>
    <name evidence="13" type="primary">ruvC</name>
    <name evidence="14" type="ORF">EHO61_02325</name>
</gene>
<dbReference type="AlphaFoldDB" id="A0A4R9GRC6"/>
<comment type="cofactor">
    <cofactor evidence="13">
        <name>Mg(2+)</name>
        <dbReference type="ChEBI" id="CHEBI:18420"/>
    </cofactor>
    <text evidence="13">Binds 2 Mg(2+) ion per subunit.</text>
</comment>
<evidence type="ECO:0000256" key="12">
    <source>
        <dbReference type="ARBA" id="ARBA00029354"/>
    </source>
</evidence>
<protein>
    <recommendedName>
        <fullName evidence="13">Crossover junction endodeoxyribonuclease RuvC</fullName>
        <ecNumber evidence="13">3.1.21.10</ecNumber>
    </recommendedName>
    <alternativeName>
        <fullName evidence="13">Holliday junction nuclease RuvC</fullName>
    </alternativeName>
    <alternativeName>
        <fullName evidence="13">Holliday junction resolvase RuvC</fullName>
    </alternativeName>
</protein>
<keyword evidence="15" id="KW-1185">Reference proteome</keyword>
<evidence type="ECO:0000256" key="7">
    <source>
        <dbReference type="ARBA" id="ARBA00022801"/>
    </source>
</evidence>
<evidence type="ECO:0000256" key="5">
    <source>
        <dbReference type="ARBA" id="ARBA00022759"/>
    </source>
</evidence>
<keyword evidence="2 13" id="KW-0963">Cytoplasm</keyword>
<dbReference type="InterPro" id="IPR012337">
    <property type="entry name" value="RNaseH-like_sf"/>
</dbReference>
<dbReference type="CDD" id="cd16962">
    <property type="entry name" value="RuvC"/>
    <property type="match status" value="1"/>
</dbReference>
<keyword evidence="3 13" id="KW-0540">Nuclease</keyword>
<comment type="catalytic activity">
    <reaction evidence="12 13">
        <text>Endonucleolytic cleavage at a junction such as a reciprocal single-stranded crossover between two homologous DNA duplexes (Holliday junction).</text>
        <dbReference type="EC" id="3.1.21.10"/>
    </reaction>
</comment>
<dbReference type="PANTHER" id="PTHR30194:SF3">
    <property type="entry name" value="CROSSOVER JUNCTION ENDODEOXYRIBONUCLEASE RUVC"/>
    <property type="match status" value="1"/>
</dbReference>
<dbReference type="RefSeq" id="WP_135812028.1">
    <property type="nucleotide sequence ID" value="NZ_RQEV01000003.1"/>
</dbReference>
<dbReference type="GO" id="GO:0048476">
    <property type="term" value="C:Holliday junction resolvase complex"/>
    <property type="evidence" value="ECO:0007669"/>
    <property type="project" value="UniProtKB-UniRule"/>
</dbReference>
<reference evidence="14" key="1">
    <citation type="journal article" date="2019" name="PLoS Negl. Trop. Dis.">
        <title>Revisiting the worldwide diversity of Leptospira species in the environment.</title>
        <authorList>
            <person name="Vincent A.T."/>
            <person name="Schiettekatte O."/>
            <person name="Bourhy P."/>
            <person name="Veyrier F.J."/>
            <person name="Picardeau M."/>
        </authorList>
    </citation>
    <scope>NUCLEOTIDE SEQUENCE [LARGE SCALE GENOMIC DNA]</scope>
    <source>
        <strain evidence="14">SCS5</strain>
    </source>
</reference>
<comment type="function">
    <text evidence="13">The RuvA-RuvB-RuvC complex processes Holliday junction (HJ) DNA during genetic recombination and DNA repair. Endonuclease that resolves HJ intermediates. Cleaves cruciform DNA by making single-stranded nicks across the HJ at symmetrical positions within the homologous arms, yielding a 5'-phosphate and a 3'-hydroxyl group; requires a central core of homology in the junction. The consensus cleavage sequence is 5'-(A/T)TT(C/G)-3'. Cleavage occurs on the 3'-side of the TT dinucleotide at the point of strand exchange. HJ branch migration catalyzed by RuvA-RuvB allows RuvC to scan DNA until it finds its consensus sequence, where it cleaves and resolves the cruciform DNA.</text>
</comment>
<keyword evidence="10 13" id="KW-0233">DNA recombination</keyword>
<evidence type="ECO:0000256" key="9">
    <source>
        <dbReference type="ARBA" id="ARBA00023125"/>
    </source>
</evidence>
<dbReference type="Pfam" id="PF02075">
    <property type="entry name" value="RuvC"/>
    <property type="match status" value="1"/>
</dbReference>
<accession>A0A4R9GRC6</accession>
<dbReference type="GO" id="GO:0006310">
    <property type="term" value="P:DNA recombination"/>
    <property type="evidence" value="ECO:0007669"/>
    <property type="project" value="UniProtKB-UniRule"/>
</dbReference>
<dbReference type="PRINTS" id="PR00696">
    <property type="entry name" value="RSOLVASERUVC"/>
</dbReference>
<dbReference type="Proteomes" id="UP000297855">
    <property type="component" value="Unassembled WGS sequence"/>
</dbReference>
<evidence type="ECO:0000256" key="2">
    <source>
        <dbReference type="ARBA" id="ARBA00022490"/>
    </source>
</evidence>
<dbReference type="GO" id="GO:0000287">
    <property type="term" value="F:magnesium ion binding"/>
    <property type="evidence" value="ECO:0007669"/>
    <property type="project" value="UniProtKB-UniRule"/>
</dbReference>
<evidence type="ECO:0000256" key="3">
    <source>
        <dbReference type="ARBA" id="ARBA00022722"/>
    </source>
</evidence>
<dbReference type="Gene3D" id="3.30.420.10">
    <property type="entry name" value="Ribonuclease H-like superfamily/Ribonuclease H"/>
    <property type="match status" value="1"/>
</dbReference>